<dbReference type="AlphaFoldDB" id="A0A135I939"/>
<dbReference type="CDD" id="cd11386">
    <property type="entry name" value="MCP_signal"/>
    <property type="match status" value="1"/>
</dbReference>
<dbReference type="SMART" id="SM00304">
    <property type="entry name" value="HAMP"/>
    <property type="match status" value="1"/>
</dbReference>
<keyword evidence="6" id="KW-0175">Coiled coil</keyword>
<keyword evidence="3 5" id="KW-0807">Transducer</keyword>
<evidence type="ECO:0000256" key="2">
    <source>
        <dbReference type="ARBA" id="ARBA00022519"/>
    </source>
</evidence>
<evidence type="ECO:0000313" key="12">
    <source>
        <dbReference type="EMBL" id="KXF81969.1"/>
    </source>
</evidence>
<dbReference type="PROSITE" id="PS50111">
    <property type="entry name" value="CHEMOTAXIS_TRANSDUC_2"/>
    <property type="match status" value="1"/>
</dbReference>
<keyword evidence="7" id="KW-0812">Transmembrane</keyword>
<dbReference type="PROSITE" id="PS50192">
    <property type="entry name" value="T_SNARE"/>
    <property type="match status" value="1"/>
</dbReference>
<dbReference type="OrthoDB" id="9806704at2"/>
<dbReference type="InterPro" id="IPR004089">
    <property type="entry name" value="MCPsignal_dom"/>
</dbReference>
<dbReference type="STRING" id="294935.ATN88_18635"/>
<dbReference type="GO" id="GO:0007165">
    <property type="term" value="P:signal transduction"/>
    <property type="evidence" value="ECO:0007669"/>
    <property type="project" value="UniProtKB-KW"/>
</dbReference>
<dbReference type="Gene3D" id="1.10.287.950">
    <property type="entry name" value="Methyl-accepting chemotaxis protein"/>
    <property type="match status" value="1"/>
</dbReference>
<comment type="caution">
    <text evidence="12">The sequence shown here is derived from an EMBL/GenBank/DDBJ whole genome shotgun (WGS) entry which is preliminary data.</text>
</comment>
<gene>
    <name evidence="12" type="ORF">ATN88_18635</name>
</gene>
<feature type="domain" description="Methyl-accepting transducer" evidence="9">
    <location>
        <begin position="498"/>
        <end position="734"/>
    </location>
</feature>
<accession>A0A135I939</accession>
<evidence type="ECO:0000259" key="9">
    <source>
        <dbReference type="PROSITE" id="PS50111"/>
    </source>
</evidence>
<dbReference type="SUPFAM" id="SSF58104">
    <property type="entry name" value="Methyl-accepting chemotaxis protein (MCP) signaling domain"/>
    <property type="match status" value="1"/>
</dbReference>
<evidence type="ECO:0000256" key="8">
    <source>
        <dbReference type="SAM" id="SignalP"/>
    </source>
</evidence>
<keyword evidence="7" id="KW-0472">Membrane</keyword>
<evidence type="ECO:0000256" key="1">
    <source>
        <dbReference type="ARBA" id="ARBA00004429"/>
    </source>
</evidence>
<dbReference type="PROSITE" id="PS50885">
    <property type="entry name" value="HAMP"/>
    <property type="match status" value="1"/>
</dbReference>
<evidence type="ECO:0000313" key="13">
    <source>
        <dbReference type="Proteomes" id="UP000070529"/>
    </source>
</evidence>
<dbReference type="GO" id="GO:0005886">
    <property type="term" value="C:plasma membrane"/>
    <property type="evidence" value="ECO:0007669"/>
    <property type="project" value="UniProtKB-SubCell"/>
</dbReference>
<sequence>MKISTKIKAAFVGMSAFAVIATAALLTITATNTSSTALEHQVQNQLLSVREVKKSEIEKYFEGISKQIINLANSTMTEDAMLQFSKSFKSVNTETFPEANQAQKLRDYYTNEFGKTYQETNAKEAKSLDTLSSIGTNGRLLQQAYIGLNENPLGNKHLLDKANDGTTYSEIHEIFHPNYRTYLESFGYYDIFLVDTSGNIVYSVFKELDYATNLVDGPYKDSGLAQAFDNAKNLPKGEFSFIDFSPYYPSYDSPASFIATPVVRNGTNIGVLVFQMPIDNINAIMTYGGKWREDGLGETGESFLVGPDNLMRSQSRQLVENKSSYLNSLRQSGVNGDVVNRIEMTESSSGQQPVNTPHVNAALNGKAGFETVVNHVGAEVFAAYKYVNILGEQWALITEIDKKEAMAEVVHLEKTLYTIAMTIGAALIAVSIIMAWLIAGSISKPISTLTDRITRIANTHDLTIRLDVKGKDEITELSTSMNAMLEDFLSVIKGADNTVKSLGQASSEIQSNIETMRNEVDMQASNSSQVATAATEMNASISEVAQFANSASESSENVVQSVRQSAQVGQRLVSEISELSTKMGDATESMQQLSAESNSIGSVLDVIQGIAEQTNLLALNAAIEAARAGEQGRGFAVVADEVRSLAIRTQTSTEEIRAKVESLQTETNKVVNDISGANRFVASSVENCNKNNEMLDQIANMMTEINDMNTQIATAASEQSSVTEEISSNVNNIASSSQQVSDKTHSTDDTARNINEQAKQLTEQIGMFKIA</sequence>
<dbReference type="Gene3D" id="3.30.450.20">
    <property type="entry name" value="PAS domain"/>
    <property type="match status" value="1"/>
</dbReference>
<evidence type="ECO:0000256" key="4">
    <source>
        <dbReference type="ARBA" id="ARBA00029447"/>
    </source>
</evidence>
<dbReference type="GO" id="GO:0006935">
    <property type="term" value="P:chemotaxis"/>
    <property type="evidence" value="ECO:0007669"/>
    <property type="project" value="UniProtKB-ARBA"/>
</dbReference>
<keyword evidence="2" id="KW-0997">Cell inner membrane</keyword>
<comment type="subcellular location">
    <subcellularLocation>
        <location evidence="1">Cell inner membrane</location>
        <topology evidence="1">Multi-pass membrane protein</topology>
    </subcellularLocation>
</comment>
<keyword evidence="13" id="KW-1185">Reference proteome</keyword>
<dbReference type="CDD" id="cd06225">
    <property type="entry name" value="HAMP"/>
    <property type="match status" value="1"/>
</dbReference>
<evidence type="ECO:0000256" key="7">
    <source>
        <dbReference type="SAM" id="Phobius"/>
    </source>
</evidence>
<comment type="similarity">
    <text evidence="4">Belongs to the methyl-accepting chemotaxis (MCP) protein family.</text>
</comment>
<dbReference type="Pfam" id="PF00672">
    <property type="entry name" value="HAMP"/>
    <property type="match status" value="1"/>
</dbReference>
<dbReference type="Proteomes" id="UP000070529">
    <property type="component" value="Unassembled WGS sequence"/>
</dbReference>
<name>A0A135I939_9GAMM</name>
<proteinExistence type="inferred from homology"/>
<feature type="domain" description="HAMP" evidence="11">
    <location>
        <begin position="440"/>
        <end position="493"/>
    </location>
</feature>
<dbReference type="RefSeq" id="WP_067415124.1">
    <property type="nucleotide sequence ID" value="NZ_LNTY01000032.1"/>
</dbReference>
<reference evidence="12 13" key="1">
    <citation type="submission" date="2015-11" db="EMBL/GenBank/DDBJ databases">
        <title>Genomic Taxonomy of the Vibrionaceae.</title>
        <authorList>
            <person name="Gomez-Gil B."/>
            <person name="Enciso-Ibarra J."/>
        </authorList>
    </citation>
    <scope>NUCLEOTIDE SEQUENCE [LARGE SCALE GENOMIC DNA]</scope>
    <source>
        <strain evidence="12 13">CAIM 912</strain>
    </source>
</reference>
<dbReference type="FunFam" id="1.10.287.950:FF:000001">
    <property type="entry name" value="Methyl-accepting chemotaxis sensory transducer"/>
    <property type="match status" value="1"/>
</dbReference>
<dbReference type="SMART" id="SM00283">
    <property type="entry name" value="MA"/>
    <property type="match status" value="1"/>
</dbReference>
<evidence type="ECO:0000256" key="6">
    <source>
        <dbReference type="SAM" id="Coils"/>
    </source>
</evidence>
<feature type="domain" description="T-SNARE coiled-coil homology" evidence="10">
    <location>
        <begin position="689"/>
        <end position="747"/>
    </location>
</feature>
<feature type="transmembrane region" description="Helical" evidence="7">
    <location>
        <begin position="416"/>
        <end position="439"/>
    </location>
</feature>
<dbReference type="PANTHER" id="PTHR32089:SF120">
    <property type="entry name" value="METHYL-ACCEPTING CHEMOTAXIS PROTEIN TLPQ"/>
    <property type="match status" value="1"/>
</dbReference>
<keyword evidence="7" id="KW-1133">Transmembrane helix</keyword>
<keyword evidence="2" id="KW-1003">Cell membrane</keyword>
<organism evidence="12 13">
    <name type="scientific">Enterovibrio coralii</name>
    <dbReference type="NCBI Taxonomy" id="294935"/>
    <lineage>
        <taxon>Bacteria</taxon>
        <taxon>Pseudomonadati</taxon>
        <taxon>Pseudomonadota</taxon>
        <taxon>Gammaproteobacteria</taxon>
        <taxon>Vibrionales</taxon>
        <taxon>Vibrionaceae</taxon>
        <taxon>Enterovibrio</taxon>
    </lineage>
</organism>
<dbReference type="EMBL" id="LNTY01000032">
    <property type="protein sequence ID" value="KXF81969.1"/>
    <property type="molecule type" value="Genomic_DNA"/>
</dbReference>
<evidence type="ECO:0000259" key="10">
    <source>
        <dbReference type="PROSITE" id="PS50192"/>
    </source>
</evidence>
<feature type="signal peptide" evidence="8">
    <location>
        <begin position="1"/>
        <end position="23"/>
    </location>
</feature>
<dbReference type="PANTHER" id="PTHR32089">
    <property type="entry name" value="METHYL-ACCEPTING CHEMOTAXIS PROTEIN MCPB"/>
    <property type="match status" value="1"/>
</dbReference>
<dbReference type="Pfam" id="PF00015">
    <property type="entry name" value="MCPsignal"/>
    <property type="match status" value="1"/>
</dbReference>
<feature type="chain" id="PRO_5007465762" evidence="8">
    <location>
        <begin position="24"/>
        <end position="771"/>
    </location>
</feature>
<dbReference type="InterPro" id="IPR003660">
    <property type="entry name" value="HAMP_dom"/>
</dbReference>
<dbReference type="InterPro" id="IPR000727">
    <property type="entry name" value="T_SNARE_dom"/>
</dbReference>
<evidence type="ECO:0000256" key="3">
    <source>
        <dbReference type="ARBA" id="ARBA00023224"/>
    </source>
</evidence>
<protein>
    <submittedName>
        <fullName evidence="12">Chemotaxis protein</fullName>
    </submittedName>
</protein>
<evidence type="ECO:0000256" key="5">
    <source>
        <dbReference type="PROSITE-ProRule" id="PRU00284"/>
    </source>
</evidence>
<keyword evidence="8" id="KW-0732">Signal</keyword>
<evidence type="ECO:0000259" key="11">
    <source>
        <dbReference type="PROSITE" id="PS50885"/>
    </source>
</evidence>
<feature type="coiled-coil region" evidence="6">
    <location>
        <begin position="691"/>
        <end position="718"/>
    </location>
</feature>